<evidence type="ECO:0000256" key="2">
    <source>
        <dbReference type="ARBA" id="ARBA00022448"/>
    </source>
</evidence>
<dbReference type="PANTHER" id="PTHR30151">
    <property type="entry name" value="ALKANE SULFONATE ABC TRANSPORTER-RELATED, MEMBRANE SUBUNIT"/>
    <property type="match status" value="1"/>
</dbReference>
<feature type="transmembrane region" description="Helical" evidence="7">
    <location>
        <begin position="74"/>
        <end position="93"/>
    </location>
</feature>
<comment type="caution">
    <text evidence="9">The sequence shown here is derived from an EMBL/GenBank/DDBJ whole genome shotgun (WGS) entry which is preliminary data.</text>
</comment>
<dbReference type="Pfam" id="PF00528">
    <property type="entry name" value="BPD_transp_1"/>
    <property type="match status" value="1"/>
</dbReference>
<evidence type="ECO:0000256" key="4">
    <source>
        <dbReference type="ARBA" id="ARBA00022692"/>
    </source>
</evidence>
<sequence length="268" mass="29907">MASFRERRRRPVSPLTRIAYFFGLPILLIVLWYALSFGSTNFFVPKPIELAQTLWTTWIGDRFFDDVLPSLGRLAVGLFFAIGLGIVLGLLIGSTRWLRNLLEPLLEFFRAIPPPVLVPLLMLLIGVNDSMKVAVIISGAIWPVLLNTVEGVRAVDSVLNDSCRSYGITGFARIRYFVLPAVTPQIMAGVRQSLSIGLILMVISEMFASSSGLGFTIVQFQRNFAIPEMWSGIVVLGLIGLGLALIFQFVERRVLHWYHGLKEITHDS</sequence>
<name>A0A4R9AGT4_9MICO</name>
<keyword evidence="10" id="KW-1185">Reference proteome</keyword>
<evidence type="ECO:0000256" key="5">
    <source>
        <dbReference type="ARBA" id="ARBA00022989"/>
    </source>
</evidence>
<comment type="similarity">
    <text evidence="7">Belongs to the binding-protein-dependent transport system permease family.</text>
</comment>
<dbReference type="EMBL" id="SOHJ01000004">
    <property type="protein sequence ID" value="TFD61410.1"/>
    <property type="molecule type" value="Genomic_DNA"/>
</dbReference>
<feature type="transmembrane region" description="Helical" evidence="7">
    <location>
        <begin position="12"/>
        <end position="35"/>
    </location>
</feature>
<accession>A0A4R9AGT4</accession>
<evidence type="ECO:0000259" key="8">
    <source>
        <dbReference type="PROSITE" id="PS50928"/>
    </source>
</evidence>
<keyword evidence="5 7" id="KW-1133">Transmembrane helix</keyword>
<feature type="transmembrane region" description="Helical" evidence="7">
    <location>
        <begin position="194"/>
        <end position="217"/>
    </location>
</feature>
<keyword evidence="3" id="KW-1003">Cell membrane</keyword>
<gene>
    <name evidence="9" type="ORF">E3T39_04930</name>
</gene>
<dbReference type="Proteomes" id="UP000298170">
    <property type="component" value="Unassembled WGS sequence"/>
</dbReference>
<dbReference type="InterPro" id="IPR000515">
    <property type="entry name" value="MetI-like"/>
</dbReference>
<evidence type="ECO:0000313" key="10">
    <source>
        <dbReference type="Proteomes" id="UP000298170"/>
    </source>
</evidence>
<evidence type="ECO:0000256" key="3">
    <source>
        <dbReference type="ARBA" id="ARBA00022475"/>
    </source>
</evidence>
<feature type="transmembrane region" description="Helical" evidence="7">
    <location>
        <begin position="105"/>
        <end position="125"/>
    </location>
</feature>
<dbReference type="AlphaFoldDB" id="A0A4R9AGT4"/>
<evidence type="ECO:0000256" key="7">
    <source>
        <dbReference type="RuleBase" id="RU363032"/>
    </source>
</evidence>
<evidence type="ECO:0000313" key="9">
    <source>
        <dbReference type="EMBL" id="TFD61410.1"/>
    </source>
</evidence>
<dbReference type="Gene3D" id="1.10.3720.10">
    <property type="entry name" value="MetI-like"/>
    <property type="match status" value="1"/>
</dbReference>
<comment type="subcellular location">
    <subcellularLocation>
        <location evidence="1 7">Cell membrane</location>
        <topology evidence="1 7">Multi-pass membrane protein</topology>
    </subcellularLocation>
</comment>
<dbReference type="InterPro" id="IPR035906">
    <property type="entry name" value="MetI-like_sf"/>
</dbReference>
<dbReference type="PROSITE" id="PS50928">
    <property type="entry name" value="ABC_TM1"/>
    <property type="match status" value="1"/>
</dbReference>
<keyword evidence="4 7" id="KW-0812">Transmembrane</keyword>
<evidence type="ECO:0000256" key="1">
    <source>
        <dbReference type="ARBA" id="ARBA00004651"/>
    </source>
</evidence>
<dbReference type="PANTHER" id="PTHR30151:SF0">
    <property type="entry name" value="ABC TRANSPORTER PERMEASE PROTEIN MJ0413-RELATED"/>
    <property type="match status" value="1"/>
</dbReference>
<dbReference type="GO" id="GO:0005886">
    <property type="term" value="C:plasma membrane"/>
    <property type="evidence" value="ECO:0007669"/>
    <property type="project" value="UniProtKB-SubCell"/>
</dbReference>
<feature type="domain" description="ABC transmembrane type-1" evidence="8">
    <location>
        <begin position="67"/>
        <end position="251"/>
    </location>
</feature>
<reference evidence="9 10" key="1">
    <citation type="submission" date="2019-03" db="EMBL/GenBank/DDBJ databases">
        <title>Genomics of glacier-inhabiting Cryobacterium strains.</title>
        <authorList>
            <person name="Liu Q."/>
            <person name="Xin Y.-H."/>
        </authorList>
    </citation>
    <scope>NUCLEOTIDE SEQUENCE [LARGE SCALE GENOMIC DNA]</scope>
    <source>
        <strain evidence="9 10">Sr39</strain>
    </source>
</reference>
<organism evidence="9 10">
    <name type="scientific">Cryobacterium suzukii</name>
    <dbReference type="NCBI Taxonomy" id="1259198"/>
    <lineage>
        <taxon>Bacteria</taxon>
        <taxon>Bacillati</taxon>
        <taxon>Actinomycetota</taxon>
        <taxon>Actinomycetes</taxon>
        <taxon>Micrococcales</taxon>
        <taxon>Microbacteriaceae</taxon>
        <taxon>Cryobacterium</taxon>
    </lineage>
</organism>
<feature type="transmembrane region" description="Helical" evidence="7">
    <location>
        <begin position="131"/>
        <end position="149"/>
    </location>
</feature>
<protein>
    <submittedName>
        <fullName evidence="9">ABC transporter permease</fullName>
    </submittedName>
</protein>
<dbReference type="SUPFAM" id="SSF161098">
    <property type="entry name" value="MetI-like"/>
    <property type="match status" value="1"/>
</dbReference>
<feature type="transmembrane region" description="Helical" evidence="7">
    <location>
        <begin position="229"/>
        <end position="250"/>
    </location>
</feature>
<dbReference type="OrthoDB" id="3173654at2"/>
<proteinExistence type="inferred from homology"/>
<keyword evidence="6 7" id="KW-0472">Membrane</keyword>
<evidence type="ECO:0000256" key="6">
    <source>
        <dbReference type="ARBA" id="ARBA00023136"/>
    </source>
</evidence>
<dbReference type="GO" id="GO:0055085">
    <property type="term" value="P:transmembrane transport"/>
    <property type="evidence" value="ECO:0007669"/>
    <property type="project" value="InterPro"/>
</dbReference>
<keyword evidence="2 7" id="KW-0813">Transport</keyword>